<accession>A0A521AD14</accession>
<keyword evidence="1" id="KW-0472">Membrane</keyword>
<dbReference type="OrthoDB" id="1524298at2"/>
<dbReference type="Proteomes" id="UP000317557">
    <property type="component" value="Unassembled WGS sequence"/>
</dbReference>
<keyword evidence="1" id="KW-0812">Transmembrane</keyword>
<gene>
    <name evidence="2" type="ORF">SAMN06265219_10163</name>
</gene>
<organism evidence="2 3">
    <name type="scientific">Gracilimonas mengyeensis</name>
    <dbReference type="NCBI Taxonomy" id="1302730"/>
    <lineage>
        <taxon>Bacteria</taxon>
        <taxon>Pseudomonadati</taxon>
        <taxon>Balneolota</taxon>
        <taxon>Balneolia</taxon>
        <taxon>Balneolales</taxon>
        <taxon>Balneolaceae</taxon>
        <taxon>Gracilimonas</taxon>
    </lineage>
</organism>
<keyword evidence="1" id="KW-1133">Transmembrane helix</keyword>
<proteinExistence type="predicted"/>
<dbReference type="AlphaFoldDB" id="A0A521AD14"/>
<evidence type="ECO:0000313" key="2">
    <source>
        <dbReference type="EMBL" id="SMO32695.1"/>
    </source>
</evidence>
<evidence type="ECO:0008006" key="4">
    <source>
        <dbReference type="Google" id="ProtNLM"/>
    </source>
</evidence>
<protein>
    <recommendedName>
        <fullName evidence="4">PH domain-containing protein</fullName>
    </recommendedName>
</protein>
<feature type="transmembrane region" description="Helical" evidence="1">
    <location>
        <begin position="18"/>
        <end position="38"/>
    </location>
</feature>
<sequence>MPDNQKSITLEPSWKAFFWNYFFGVILIPIVIGIYILFRTRKKQKGISYTITNRKITVLEGNYSQNIDLADIRQAVPGELRFGVGPITLKTQGREIELIGLENPKGIAASIEKAVEAELKRIESEKQAKPRETEYEPGSMDRLDYLTGLWQQGLMSEEDYEKERQKFEK</sequence>
<dbReference type="EMBL" id="FXTP01000001">
    <property type="protein sequence ID" value="SMO32695.1"/>
    <property type="molecule type" value="Genomic_DNA"/>
</dbReference>
<evidence type="ECO:0000313" key="3">
    <source>
        <dbReference type="Proteomes" id="UP000317557"/>
    </source>
</evidence>
<reference evidence="2 3" key="1">
    <citation type="submission" date="2017-05" db="EMBL/GenBank/DDBJ databases">
        <authorList>
            <person name="Varghese N."/>
            <person name="Submissions S."/>
        </authorList>
    </citation>
    <scope>NUCLEOTIDE SEQUENCE [LARGE SCALE GENOMIC DNA]</scope>
    <source>
        <strain evidence="2 3">DSM 21985</strain>
    </source>
</reference>
<dbReference type="RefSeq" id="WP_142452597.1">
    <property type="nucleotide sequence ID" value="NZ_FXTP01000001.1"/>
</dbReference>
<keyword evidence="3" id="KW-1185">Reference proteome</keyword>
<evidence type="ECO:0000256" key="1">
    <source>
        <dbReference type="SAM" id="Phobius"/>
    </source>
</evidence>
<name>A0A521AD14_9BACT</name>